<keyword evidence="4" id="KW-1185">Reference proteome</keyword>
<gene>
    <name evidence="3" type="ORF">SY85_14730</name>
</gene>
<evidence type="ECO:0000313" key="4">
    <source>
        <dbReference type="Proteomes" id="UP000077177"/>
    </source>
</evidence>
<evidence type="ECO:0000256" key="2">
    <source>
        <dbReference type="SAM" id="Phobius"/>
    </source>
</evidence>
<dbReference type="KEGG" id="fla:SY85_14730"/>
<dbReference type="EMBL" id="CP011390">
    <property type="protein sequence ID" value="ANE51572.1"/>
    <property type="molecule type" value="Genomic_DNA"/>
</dbReference>
<dbReference type="AlphaFoldDB" id="A0A172TX62"/>
<organism evidence="3 4">
    <name type="scientific">Flavisolibacter tropicus</name>
    <dbReference type="NCBI Taxonomy" id="1492898"/>
    <lineage>
        <taxon>Bacteria</taxon>
        <taxon>Pseudomonadati</taxon>
        <taxon>Bacteroidota</taxon>
        <taxon>Chitinophagia</taxon>
        <taxon>Chitinophagales</taxon>
        <taxon>Chitinophagaceae</taxon>
        <taxon>Flavisolibacter</taxon>
    </lineage>
</organism>
<accession>A0A172TX62</accession>
<feature type="transmembrane region" description="Helical" evidence="2">
    <location>
        <begin position="74"/>
        <end position="99"/>
    </location>
</feature>
<feature type="compositionally biased region" description="Basic and acidic residues" evidence="1">
    <location>
        <begin position="25"/>
        <end position="44"/>
    </location>
</feature>
<keyword evidence="2" id="KW-1133">Transmembrane helix</keyword>
<reference evidence="4" key="1">
    <citation type="submission" date="2015-01" db="EMBL/GenBank/DDBJ databases">
        <title>Flavisolibacter sp./LCS9/ whole genome sequencing.</title>
        <authorList>
            <person name="Kim M.K."/>
            <person name="Srinivasan S."/>
            <person name="Lee J.-J."/>
        </authorList>
    </citation>
    <scope>NUCLEOTIDE SEQUENCE [LARGE SCALE GENOMIC DNA]</scope>
    <source>
        <strain evidence="4">LCS9</strain>
    </source>
</reference>
<protein>
    <submittedName>
        <fullName evidence="3">Uncharacterized protein</fullName>
    </submittedName>
</protein>
<proteinExistence type="predicted"/>
<name>A0A172TX62_9BACT</name>
<feature type="compositionally biased region" description="Basic and acidic residues" evidence="1">
    <location>
        <begin position="1"/>
        <end position="17"/>
    </location>
</feature>
<keyword evidence="2" id="KW-0812">Transmembrane</keyword>
<sequence>MRTSLLKDEKNIPESGKELLFNSGRESRERESTVNRHQSTEGKSVDSAAGFTQRRRDAEKEPQRRKMNYTEKALHLRSAFLFYSHSLFLLPLLVFLASFNLRAFA</sequence>
<keyword evidence="2" id="KW-0472">Membrane</keyword>
<feature type="region of interest" description="Disordered" evidence="1">
    <location>
        <begin position="1"/>
        <end position="66"/>
    </location>
</feature>
<evidence type="ECO:0000256" key="1">
    <source>
        <dbReference type="SAM" id="MobiDB-lite"/>
    </source>
</evidence>
<evidence type="ECO:0000313" key="3">
    <source>
        <dbReference type="EMBL" id="ANE51572.1"/>
    </source>
</evidence>
<dbReference type="Proteomes" id="UP000077177">
    <property type="component" value="Chromosome"/>
</dbReference>
<reference evidence="3 4" key="2">
    <citation type="journal article" date="2016" name="Int. J. Syst. Evol. Microbiol.">
        <title>Flavisolibacter tropicus sp. nov., isolated from tropical soil.</title>
        <authorList>
            <person name="Lee J.J."/>
            <person name="Kang M.S."/>
            <person name="Kim G.S."/>
            <person name="Lee C.S."/>
            <person name="Lim S."/>
            <person name="Lee J."/>
            <person name="Roh S.H."/>
            <person name="Kang H."/>
            <person name="Ha J.M."/>
            <person name="Bae S."/>
            <person name="Jung H.Y."/>
            <person name="Kim M.K."/>
        </authorList>
    </citation>
    <scope>NUCLEOTIDE SEQUENCE [LARGE SCALE GENOMIC DNA]</scope>
    <source>
        <strain evidence="3 4">LCS9</strain>
    </source>
</reference>
<feature type="compositionally biased region" description="Basic and acidic residues" evidence="1">
    <location>
        <begin position="54"/>
        <end position="66"/>
    </location>
</feature>